<keyword evidence="2" id="KW-1185">Reference proteome</keyword>
<dbReference type="EMBL" id="AP026867">
    <property type="protein sequence ID" value="BDS11590.1"/>
    <property type="molecule type" value="Genomic_DNA"/>
</dbReference>
<dbReference type="PANTHER" id="PTHR47183:SF2">
    <property type="entry name" value="GLUCOSE-1-PHOSPHATE CYTIDYLYLTRANSFERASE-RELATED"/>
    <property type="match status" value="1"/>
</dbReference>
<protein>
    <recommendedName>
        <fullName evidence="3">MobA-like NTP transferase domain-containing protein</fullName>
    </recommendedName>
</protein>
<evidence type="ECO:0008006" key="3">
    <source>
        <dbReference type="Google" id="ProtNLM"/>
    </source>
</evidence>
<name>A0A916DT46_9BACT</name>
<dbReference type="Proteomes" id="UP001060919">
    <property type="component" value="Chromosome"/>
</dbReference>
<dbReference type="AlphaFoldDB" id="A0A916DT46"/>
<dbReference type="InterPro" id="IPR013446">
    <property type="entry name" value="G1P_cyt_trans-like"/>
</dbReference>
<accession>A0A916DT46</accession>
<sequence length="229" mass="25241">MEVVIACGGKGTRMKDILKDSPKILAPVPSGVFLHKVLDYWSSVNCERVHLLLGVGADQVWEAAMNWLHQSNGNLKISATIEPYPLGVIGALKFAESCLPPQFIFTYGDVYPTVDLKKLLHAVKDEHLACLSVCEKEIAKENANIMLDSNGIKIYSKNDGAMTHVDVGMMVIDKQALAVLKNDPLEFLNEDDLFKPLAALGKLGYYNHGKPSMHIGIPKAYSSFLNWSK</sequence>
<dbReference type="KEGG" id="aup:AsAng_0023040"/>
<gene>
    <name evidence="1" type="ORF">AsAng_0023040</name>
</gene>
<dbReference type="SUPFAM" id="SSF53448">
    <property type="entry name" value="Nucleotide-diphospho-sugar transferases"/>
    <property type="match status" value="1"/>
</dbReference>
<dbReference type="InterPro" id="IPR029044">
    <property type="entry name" value="Nucleotide-diphossugar_trans"/>
</dbReference>
<evidence type="ECO:0000313" key="2">
    <source>
        <dbReference type="Proteomes" id="UP001060919"/>
    </source>
</evidence>
<dbReference type="PANTHER" id="PTHR47183">
    <property type="entry name" value="GLUCOSE-1-PHOSPHATE CYTIDYLYLTRANSFERASE-RELATED"/>
    <property type="match status" value="1"/>
</dbReference>
<proteinExistence type="predicted"/>
<evidence type="ECO:0000313" key="1">
    <source>
        <dbReference type="EMBL" id="BDS11590.1"/>
    </source>
</evidence>
<dbReference type="GO" id="GO:0047343">
    <property type="term" value="F:glucose-1-phosphate cytidylyltransferase activity"/>
    <property type="evidence" value="ECO:0007669"/>
    <property type="project" value="InterPro"/>
</dbReference>
<organism evidence="1 2">
    <name type="scientific">Aureispira anguillae</name>
    <dbReference type="NCBI Taxonomy" id="2864201"/>
    <lineage>
        <taxon>Bacteria</taxon>
        <taxon>Pseudomonadati</taxon>
        <taxon>Bacteroidota</taxon>
        <taxon>Saprospiria</taxon>
        <taxon>Saprospirales</taxon>
        <taxon>Saprospiraceae</taxon>
        <taxon>Aureispira</taxon>
    </lineage>
</organism>
<dbReference type="RefSeq" id="WP_264792747.1">
    <property type="nucleotide sequence ID" value="NZ_AP026867.1"/>
</dbReference>
<dbReference type="Gene3D" id="3.90.550.10">
    <property type="entry name" value="Spore Coat Polysaccharide Biosynthesis Protein SpsA, Chain A"/>
    <property type="match status" value="1"/>
</dbReference>
<reference evidence="1" key="1">
    <citation type="submission" date="2022-09" db="EMBL/GenBank/DDBJ databases">
        <title>Aureispira anguillicida sp. nov., isolated from Leptocephalus of Japanese eel Anguilla japonica.</title>
        <authorList>
            <person name="Yuasa K."/>
            <person name="Mekata T."/>
            <person name="Ikunari K."/>
        </authorList>
    </citation>
    <scope>NUCLEOTIDE SEQUENCE</scope>
    <source>
        <strain evidence="1">EL160426</strain>
    </source>
</reference>